<dbReference type="EMBL" id="JXTB01000217">
    <property type="protein sequence ID" value="PON52566.1"/>
    <property type="molecule type" value="Genomic_DNA"/>
</dbReference>
<comment type="caution">
    <text evidence="1">The sequence shown here is derived from an EMBL/GenBank/DDBJ whole genome shotgun (WGS) entry which is preliminary data.</text>
</comment>
<evidence type="ECO:0000313" key="1">
    <source>
        <dbReference type="EMBL" id="PON52566.1"/>
    </source>
</evidence>
<accession>A0A2P5BUW3</accession>
<dbReference type="AlphaFoldDB" id="A0A2P5BUW3"/>
<dbReference type="OrthoDB" id="1718935at2759"/>
<keyword evidence="2" id="KW-1185">Reference proteome</keyword>
<name>A0A2P5BUW3_PARAD</name>
<gene>
    <name evidence="1" type="ORF">PanWU01x14_208180</name>
</gene>
<proteinExistence type="predicted"/>
<evidence type="ECO:0000313" key="2">
    <source>
        <dbReference type="Proteomes" id="UP000237105"/>
    </source>
</evidence>
<organism evidence="1 2">
    <name type="scientific">Parasponia andersonii</name>
    <name type="common">Sponia andersonii</name>
    <dbReference type="NCBI Taxonomy" id="3476"/>
    <lineage>
        <taxon>Eukaryota</taxon>
        <taxon>Viridiplantae</taxon>
        <taxon>Streptophyta</taxon>
        <taxon>Embryophyta</taxon>
        <taxon>Tracheophyta</taxon>
        <taxon>Spermatophyta</taxon>
        <taxon>Magnoliopsida</taxon>
        <taxon>eudicotyledons</taxon>
        <taxon>Gunneridae</taxon>
        <taxon>Pentapetalae</taxon>
        <taxon>rosids</taxon>
        <taxon>fabids</taxon>
        <taxon>Rosales</taxon>
        <taxon>Cannabaceae</taxon>
        <taxon>Parasponia</taxon>
    </lineage>
</organism>
<protein>
    <submittedName>
        <fullName evidence="1">Uncharacterized protein</fullName>
    </submittedName>
</protein>
<dbReference type="Proteomes" id="UP000237105">
    <property type="component" value="Unassembled WGS sequence"/>
</dbReference>
<sequence length="74" mass="8317">MVAAIRPKGIQRCRRAWDNTREWDVRSLKVVDSLVGKFIVPVQVNVPGSSSWWLTGVYGPNKASGRLIGETHLR</sequence>
<reference evidence="2" key="1">
    <citation type="submission" date="2016-06" db="EMBL/GenBank/DDBJ databases">
        <title>Parallel loss of symbiosis genes in relatives of nitrogen-fixing non-legume Parasponia.</title>
        <authorList>
            <person name="Van Velzen R."/>
            <person name="Holmer R."/>
            <person name="Bu F."/>
            <person name="Rutten L."/>
            <person name="Van Zeijl A."/>
            <person name="Liu W."/>
            <person name="Santuari L."/>
            <person name="Cao Q."/>
            <person name="Sharma T."/>
            <person name="Shen D."/>
            <person name="Roswanjaya Y."/>
            <person name="Wardhani T."/>
            <person name="Kalhor M.S."/>
            <person name="Jansen J."/>
            <person name="Van den Hoogen J."/>
            <person name="Gungor B."/>
            <person name="Hartog M."/>
            <person name="Hontelez J."/>
            <person name="Verver J."/>
            <person name="Yang W.-C."/>
            <person name="Schijlen E."/>
            <person name="Repin R."/>
            <person name="Schilthuizen M."/>
            <person name="Schranz E."/>
            <person name="Heidstra R."/>
            <person name="Miyata K."/>
            <person name="Fedorova E."/>
            <person name="Kohlen W."/>
            <person name="Bisseling T."/>
            <person name="Smit S."/>
            <person name="Geurts R."/>
        </authorList>
    </citation>
    <scope>NUCLEOTIDE SEQUENCE [LARGE SCALE GENOMIC DNA]</scope>
    <source>
        <strain evidence="2">cv. WU1-14</strain>
    </source>
</reference>